<feature type="compositionally biased region" description="Basic and acidic residues" evidence="1">
    <location>
        <begin position="202"/>
        <end position="214"/>
    </location>
</feature>
<dbReference type="Pfam" id="PF10453">
    <property type="entry name" value="NUFIP1"/>
    <property type="match status" value="1"/>
</dbReference>
<feature type="compositionally biased region" description="Basic and acidic residues" evidence="1">
    <location>
        <begin position="139"/>
        <end position="151"/>
    </location>
</feature>
<reference evidence="3" key="1">
    <citation type="submission" date="2023-03" db="EMBL/GenBank/DDBJ databases">
        <title>Massive genome expansion in bonnet fungi (Mycena s.s.) driven by repeated elements and novel gene families across ecological guilds.</title>
        <authorList>
            <consortium name="Lawrence Berkeley National Laboratory"/>
            <person name="Harder C.B."/>
            <person name="Miyauchi S."/>
            <person name="Viragh M."/>
            <person name="Kuo A."/>
            <person name="Thoen E."/>
            <person name="Andreopoulos B."/>
            <person name="Lu D."/>
            <person name="Skrede I."/>
            <person name="Drula E."/>
            <person name="Henrissat B."/>
            <person name="Morin E."/>
            <person name="Kohler A."/>
            <person name="Barry K."/>
            <person name="LaButti K."/>
            <person name="Morin E."/>
            <person name="Salamov A."/>
            <person name="Lipzen A."/>
            <person name="Mereny Z."/>
            <person name="Hegedus B."/>
            <person name="Baldrian P."/>
            <person name="Stursova M."/>
            <person name="Weitz H."/>
            <person name="Taylor A."/>
            <person name="Grigoriev I.V."/>
            <person name="Nagy L.G."/>
            <person name="Martin F."/>
            <person name="Kauserud H."/>
        </authorList>
    </citation>
    <scope>NUCLEOTIDE SEQUENCE</scope>
    <source>
        <strain evidence="3">CBHHK200</strain>
    </source>
</reference>
<feature type="domain" description="FMR1-interacting protein 1 conserved" evidence="2">
    <location>
        <begin position="112"/>
        <end position="141"/>
    </location>
</feature>
<keyword evidence="4" id="KW-1185">Reference proteome</keyword>
<comment type="caution">
    <text evidence="3">The sequence shown here is derived from an EMBL/GenBank/DDBJ whole genome shotgun (WGS) entry which is preliminary data.</text>
</comment>
<protein>
    <recommendedName>
        <fullName evidence="2">FMR1-interacting protein 1 conserved domain-containing protein</fullName>
    </recommendedName>
</protein>
<dbReference type="PANTHER" id="PTHR13309:SF0">
    <property type="entry name" value="FMR1-INTERACTING PROTEIN NUFIP1"/>
    <property type="match status" value="1"/>
</dbReference>
<sequence length="357" mass="39291">MQQPPWTQHSYYSSHYAQAYMQHALPVASTTQQGYTLSSTYNTVPQNARPGPSTSSAPWYQPGTHRCTYKDCAFRGSPQTVETHMMDRHLIFPPGWDKRKKKPEWDADPSLKGKTIPIQGTTVVLDSPEQVDAWIAERKRKEKKRKMEEAVARGQLSLEDSGLGGARKRRRVDEGNDEQGRGRGRGNGRARGRGRGGGGDTGRGRGGDAGRGRSVDSGWRGRGRGAAPQQTRPAPPLDESSSSSDSDDDDAAPETISSKPEAVALPRPPSPPPAEVTRRPRAPLQPKPPVRNHFASRPTLLRNLLLPEIRMTVSNLSQAIRFLVDNDFLQNVELRPGQADEKFIEVLGEGKPLEPTS</sequence>
<feature type="region of interest" description="Disordered" evidence="1">
    <location>
        <begin position="139"/>
        <end position="294"/>
    </location>
</feature>
<dbReference type="Proteomes" id="UP001218188">
    <property type="component" value="Unassembled WGS sequence"/>
</dbReference>
<evidence type="ECO:0000313" key="3">
    <source>
        <dbReference type="EMBL" id="KAJ7038104.1"/>
    </source>
</evidence>
<feature type="compositionally biased region" description="Basic and acidic residues" evidence="1">
    <location>
        <begin position="171"/>
        <end position="181"/>
    </location>
</feature>
<evidence type="ECO:0000256" key="1">
    <source>
        <dbReference type="SAM" id="MobiDB-lite"/>
    </source>
</evidence>
<proteinExistence type="predicted"/>
<dbReference type="GO" id="GO:0005634">
    <property type="term" value="C:nucleus"/>
    <property type="evidence" value="ECO:0007669"/>
    <property type="project" value="TreeGrafter"/>
</dbReference>
<name>A0AAD6T1R0_9AGAR</name>
<dbReference type="GO" id="GO:0003723">
    <property type="term" value="F:RNA binding"/>
    <property type="evidence" value="ECO:0007669"/>
    <property type="project" value="InterPro"/>
</dbReference>
<feature type="region of interest" description="Disordered" evidence="1">
    <location>
        <begin position="94"/>
        <end position="113"/>
    </location>
</feature>
<organism evidence="3 4">
    <name type="scientific">Mycena alexandri</name>
    <dbReference type="NCBI Taxonomy" id="1745969"/>
    <lineage>
        <taxon>Eukaryota</taxon>
        <taxon>Fungi</taxon>
        <taxon>Dikarya</taxon>
        <taxon>Basidiomycota</taxon>
        <taxon>Agaricomycotina</taxon>
        <taxon>Agaricomycetes</taxon>
        <taxon>Agaricomycetidae</taxon>
        <taxon>Agaricales</taxon>
        <taxon>Marasmiineae</taxon>
        <taxon>Mycenaceae</taxon>
        <taxon>Mycena</taxon>
    </lineage>
</organism>
<gene>
    <name evidence="3" type="ORF">C8F04DRAFT_1209434</name>
</gene>
<dbReference type="PANTHER" id="PTHR13309">
    <property type="entry name" value="NUCLEAR FRAGILE X MENTAL RETARDATION PROTEIN INTERACTING PROTEIN 1"/>
    <property type="match status" value="1"/>
</dbReference>
<dbReference type="EMBL" id="JARJCM010000033">
    <property type="protein sequence ID" value="KAJ7038104.1"/>
    <property type="molecule type" value="Genomic_DNA"/>
</dbReference>
<dbReference type="AlphaFoldDB" id="A0AAD6T1R0"/>
<accession>A0AAD6T1R0</accession>
<dbReference type="InterPro" id="IPR019496">
    <property type="entry name" value="NUFIP1_cons_dom"/>
</dbReference>
<dbReference type="GO" id="GO:0000492">
    <property type="term" value="P:box C/D snoRNP assembly"/>
    <property type="evidence" value="ECO:0007669"/>
    <property type="project" value="TreeGrafter"/>
</dbReference>
<evidence type="ECO:0000259" key="2">
    <source>
        <dbReference type="Pfam" id="PF10453"/>
    </source>
</evidence>
<feature type="compositionally biased region" description="Basic residues" evidence="1">
    <location>
        <begin position="182"/>
        <end position="194"/>
    </location>
</feature>
<evidence type="ECO:0000313" key="4">
    <source>
        <dbReference type="Proteomes" id="UP001218188"/>
    </source>
</evidence>
<dbReference type="InterPro" id="IPR039136">
    <property type="entry name" value="NUFIP1-like"/>
</dbReference>